<dbReference type="EMBL" id="GBXM01018690">
    <property type="protein sequence ID" value="JAH89887.1"/>
    <property type="molecule type" value="Transcribed_RNA"/>
</dbReference>
<evidence type="ECO:0000313" key="1">
    <source>
        <dbReference type="EMBL" id="JAH89887.1"/>
    </source>
</evidence>
<organism evidence="1">
    <name type="scientific">Anguilla anguilla</name>
    <name type="common">European freshwater eel</name>
    <name type="synonym">Muraena anguilla</name>
    <dbReference type="NCBI Taxonomy" id="7936"/>
    <lineage>
        <taxon>Eukaryota</taxon>
        <taxon>Metazoa</taxon>
        <taxon>Chordata</taxon>
        <taxon>Craniata</taxon>
        <taxon>Vertebrata</taxon>
        <taxon>Euteleostomi</taxon>
        <taxon>Actinopterygii</taxon>
        <taxon>Neopterygii</taxon>
        <taxon>Teleostei</taxon>
        <taxon>Anguilliformes</taxon>
        <taxon>Anguillidae</taxon>
        <taxon>Anguilla</taxon>
    </lineage>
</organism>
<dbReference type="AlphaFoldDB" id="A0A0E9WHR3"/>
<protein>
    <submittedName>
        <fullName evidence="1">Uncharacterized protein</fullName>
    </submittedName>
</protein>
<accession>A0A0E9WHR3</accession>
<reference evidence="1" key="2">
    <citation type="journal article" date="2015" name="Fish Shellfish Immunol.">
        <title>Early steps in the European eel (Anguilla anguilla)-Vibrio vulnificus interaction in the gills: Role of the RtxA13 toxin.</title>
        <authorList>
            <person name="Callol A."/>
            <person name="Pajuelo D."/>
            <person name="Ebbesson L."/>
            <person name="Teles M."/>
            <person name="MacKenzie S."/>
            <person name="Amaro C."/>
        </authorList>
    </citation>
    <scope>NUCLEOTIDE SEQUENCE</scope>
</reference>
<proteinExistence type="predicted"/>
<reference evidence="1" key="1">
    <citation type="submission" date="2014-11" db="EMBL/GenBank/DDBJ databases">
        <authorList>
            <person name="Amaro Gonzalez C."/>
        </authorList>
    </citation>
    <scope>NUCLEOTIDE SEQUENCE</scope>
</reference>
<name>A0A0E9WHR3_ANGAN</name>
<sequence length="55" mass="6305">MHVLLKVHWNENQCCIHQVPVFGLVLFIAGLCTCERVFGLSSDCHLEIWTTIVFC</sequence>